<proteinExistence type="predicted"/>
<dbReference type="HOGENOM" id="CLU_1801817_0_0_9"/>
<dbReference type="KEGG" id="aar:Acear_0590"/>
<dbReference type="EMBL" id="CP002105">
    <property type="protein sequence ID" value="ADL12133.1"/>
    <property type="molecule type" value="Genomic_DNA"/>
</dbReference>
<organism evidence="1 2">
    <name type="scientific">Acetohalobium arabaticum (strain ATCC 49924 / DSM 5501 / Z-7288)</name>
    <dbReference type="NCBI Taxonomy" id="574087"/>
    <lineage>
        <taxon>Bacteria</taxon>
        <taxon>Bacillati</taxon>
        <taxon>Bacillota</taxon>
        <taxon>Clostridia</taxon>
        <taxon>Halanaerobiales</taxon>
        <taxon>Halobacteroidaceae</taxon>
        <taxon>Acetohalobium</taxon>
    </lineage>
</organism>
<keyword evidence="2" id="KW-1185">Reference proteome</keyword>
<dbReference type="RefSeq" id="WP_013277579.1">
    <property type="nucleotide sequence ID" value="NC_014378.1"/>
</dbReference>
<protein>
    <recommendedName>
        <fullName evidence="3">Tim44-like domain-containing protein</fullName>
    </recommendedName>
</protein>
<name>D9QV74_ACEAZ</name>
<dbReference type="AlphaFoldDB" id="D9QV74"/>
<gene>
    <name evidence="1" type="ordered locus">Acear_0590</name>
</gene>
<evidence type="ECO:0008006" key="3">
    <source>
        <dbReference type="Google" id="ProtNLM"/>
    </source>
</evidence>
<dbReference type="STRING" id="574087.Acear_0590"/>
<evidence type="ECO:0000313" key="2">
    <source>
        <dbReference type="Proteomes" id="UP000001661"/>
    </source>
</evidence>
<dbReference type="OrthoDB" id="9878192at2"/>
<dbReference type="Proteomes" id="UP000001661">
    <property type="component" value="Chromosome"/>
</dbReference>
<accession>D9QV74</accession>
<sequence length="143" mass="17094">MGKENDLDKIAQTVNIWCKSLIQKDEANLKSIVNPYNFRDKEIAYKNTKLIHQEDIQYTHTEYIEHVRLLWKKRKYLQTRTRDAVTYLMKEFAIYNATLQAKIKNKNDNSVIEYNDMDASFELLKIDNQWYLSGLTNIIRINN</sequence>
<reference evidence="1 2" key="1">
    <citation type="journal article" date="2010" name="Stand. Genomic Sci.">
        <title>Complete genome sequence of Acetohalobium arabaticum type strain (Z-7288).</title>
        <authorList>
            <person name="Sikorski J."/>
            <person name="Lapidus A."/>
            <person name="Chertkov O."/>
            <person name="Lucas S."/>
            <person name="Copeland A."/>
            <person name="Glavina Del Rio T."/>
            <person name="Nolan M."/>
            <person name="Tice H."/>
            <person name="Cheng J.F."/>
            <person name="Han C."/>
            <person name="Brambilla E."/>
            <person name="Pitluck S."/>
            <person name="Liolios K."/>
            <person name="Ivanova N."/>
            <person name="Mavromatis K."/>
            <person name="Mikhailova N."/>
            <person name="Pati A."/>
            <person name="Bruce D."/>
            <person name="Detter C."/>
            <person name="Tapia R."/>
            <person name="Goodwin L."/>
            <person name="Chen A."/>
            <person name="Palaniappan K."/>
            <person name="Land M."/>
            <person name="Hauser L."/>
            <person name="Chang Y.J."/>
            <person name="Jeffries C.D."/>
            <person name="Rohde M."/>
            <person name="Goker M."/>
            <person name="Spring S."/>
            <person name="Woyke T."/>
            <person name="Bristow J."/>
            <person name="Eisen J.A."/>
            <person name="Markowitz V."/>
            <person name="Hugenholtz P."/>
            <person name="Kyrpides N.C."/>
            <person name="Klenk H.P."/>
        </authorList>
    </citation>
    <scope>NUCLEOTIDE SEQUENCE [LARGE SCALE GENOMIC DNA]</scope>
    <source>
        <strain evidence="2">ATCC 49924 / DSM 5501 / Z-7288</strain>
    </source>
</reference>
<evidence type="ECO:0000313" key="1">
    <source>
        <dbReference type="EMBL" id="ADL12133.1"/>
    </source>
</evidence>